<comment type="caution">
    <text evidence="2">The sequence shown here is derived from an EMBL/GenBank/DDBJ whole genome shotgun (WGS) entry which is preliminary data.</text>
</comment>
<protein>
    <recommendedName>
        <fullName evidence="1">DUF6879 domain-containing protein</fullName>
    </recommendedName>
</protein>
<keyword evidence="3" id="KW-1185">Reference proteome</keyword>
<dbReference type="Proteomes" id="UP001500683">
    <property type="component" value="Unassembled WGS sequence"/>
</dbReference>
<evidence type="ECO:0000313" key="3">
    <source>
        <dbReference type="Proteomes" id="UP001500683"/>
    </source>
</evidence>
<sequence>MREIDFVGNDPDSDREECPAVFRDPVSGDFYQQGRVVTDPEIIAAVTGHGVIGADEAVVWQPAAMAPILAEAATGSYDQGRQGPGQPTFRQLLATCTRSAVHLEMRDTYDPTTPAFRDWLSGGSGIDDGWDDWCELIGSAVARGVTVRRARIVSEPVTDYIRWEHMVTKMNIKAGEDVRWLPRPQASGLLLPHADLWMFDQRLVRYNYNSGDGASLRQYEFVSDPRHVAQVVAAFEMVWERAIPHEQYNPD</sequence>
<proteinExistence type="predicted"/>
<dbReference type="EMBL" id="BAAAZG010000035">
    <property type="protein sequence ID" value="GAA4082849.1"/>
    <property type="molecule type" value="Genomic_DNA"/>
</dbReference>
<dbReference type="InterPro" id="IPR049244">
    <property type="entry name" value="DUF6879"/>
</dbReference>
<evidence type="ECO:0000313" key="2">
    <source>
        <dbReference type="EMBL" id="GAA4082849.1"/>
    </source>
</evidence>
<dbReference type="RefSeq" id="WP_344951520.1">
    <property type="nucleotide sequence ID" value="NZ_BAAAZG010000035.1"/>
</dbReference>
<evidence type="ECO:0000259" key="1">
    <source>
        <dbReference type="Pfam" id="PF21806"/>
    </source>
</evidence>
<reference evidence="3" key="1">
    <citation type="journal article" date="2019" name="Int. J. Syst. Evol. Microbiol.">
        <title>The Global Catalogue of Microorganisms (GCM) 10K type strain sequencing project: providing services to taxonomists for standard genome sequencing and annotation.</title>
        <authorList>
            <consortium name="The Broad Institute Genomics Platform"/>
            <consortium name="The Broad Institute Genome Sequencing Center for Infectious Disease"/>
            <person name="Wu L."/>
            <person name="Ma J."/>
        </authorList>
    </citation>
    <scope>NUCLEOTIDE SEQUENCE [LARGE SCALE GENOMIC DNA]</scope>
    <source>
        <strain evidence="3">JCM 16702</strain>
    </source>
</reference>
<organism evidence="2 3">
    <name type="scientific">Actinomadura miaoliensis</name>
    <dbReference type="NCBI Taxonomy" id="430685"/>
    <lineage>
        <taxon>Bacteria</taxon>
        <taxon>Bacillati</taxon>
        <taxon>Actinomycetota</taxon>
        <taxon>Actinomycetes</taxon>
        <taxon>Streptosporangiales</taxon>
        <taxon>Thermomonosporaceae</taxon>
        <taxon>Actinomadura</taxon>
    </lineage>
</organism>
<gene>
    <name evidence="2" type="ORF">GCM10022214_47760</name>
</gene>
<dbReference type="Pfam" id="PF21806">
    <property type="entry name" value="DUF6879"/>
    <property type="match status" value="1"/>
</dbReference>
<accession>A0ABP7W7A3</accession>
<feature type="domain" description="DUF6879" evidence="1">
    <location>
        <begin position="88"/>
        <end position="249"/>
    </location>
</feature>
<name>A0ABP7W7A3_9ACTN</name>